<protein>
    <submittedName>
        <fullName evidence="1">Uncharacterized protein</fullName>
    </submittedName>
</protein>
<dbReference type="AlphaFoldDB" id="A0A2V2MZA5"/>
<evidence type="ECO:0000313" key="1">
    <source>
        <dbReference type="EMBL" id="PWR73282.1"/>
    </source>
</evidence>
<sequence>MFLFLPGHMLPATKDFYESEKAMCDRYFPVFETCVDLAESFPNSGITNNITGRYDEICGMIQERIPGTVCYGKKDAVNRDLFNFHSFFE</sequence>
<dbReference type="EMBL" id="QGMZ01000020">
    <property type="protein sequence ID" value="PWR73282.1"/>
    <property type="molecule type" value="Genomic_DNA"/>
</dbReference>
<comment type="caution">
    <text evidence="1">The sequence shown here is derived from an EMBL/GenBank/DDBJ whole genome shotgun (WGS) entry which is preliminary data.</text>
</comment>
<reference evidence="1 2" key="1">
    <citation type="submission" date="2018-05" db="EMBL/GenBank/DDBJ databases">
        <title>Draft genome of Methanospirillum stamsii Pt1.</title>
        <authorList>
            <person name="Dueholm M.S."/>
            <person name="Nielsen P.H."/>
            <person name="Bakmann L.F."/>
            <person name="Otzen D.E."/>
        </authorList>
    </citation>
    <scope>NUCLEOTIDE SEQUENCE [LARGE SCALE GENOMIC DNA]</scope>
    <source>
        <strain evidence="1 2">Pt1</strain>
    </source>
</reference>
<proteinExistence type="predicted"/>
<accession>A0A2V2MZA5</accession>
<keyword evidence="2" id="KW-1185">Reference proteome</keyword>
<organism evidence="1 2">
    <name type="scientific">Methanospirillum stamsii</name>
    <dbReference type="NCBI Taxonomy" id="1277351"/>
    <lineage>
        <taxon>Archaea</taxon>
        <taxon>Methanobacteriati</taxon>
        <taxon>Methanobacteriota</taxon>
        <taxon>Stenosarchaea group</taxon>
        <taxon>Methanomicrobia</taxon>
        <taxon>Methanomicrobiales</taxon>
        <taxon>Methanospirillaceae</taxon>
        <taxon>Methanospirillum</taxon>
    </lineage>
</organism>
<name>A0A2V2MZA5_9EURY</name>
<dbReference type="Proteomes" id="UP000245934">
    <property type="component" value="Unassembled WGS sequence"/>
</dbReference>
<gene>
    <name evidence="1" type="ORF">DLD82_11020</name>
</gene>
<evidence type="ECO:0000313" key="2">
    <source>
        <dbReference type="Proteomes" id="UP000245934"/>
    </source>
</evidence>